<dbReference type="Proteomes" id="UP000663891">
    <property type="component" value="Unassembled WGS sequence"/>
</dbReference>
<protein>
    <submittedName>
        <fullName evidence="1">Uncharacterized protein</fullName>
    </submittedName>
</protein>
<organism evidence="1 3">
    <name type="scientific">Adineta steineri</name>
    <dbReference type="NCBI Taxonomy" id="433720"/>
    <lineage>
        <taxon>Eukaryota</taxon>
        <taxon>Metazoa</taxon>
        <taxon>Spiralia</taxon>
        <taxon>Gnathifera</taxon>
        <taxon>Rotifera</taxon>
        <taxon>Eurotatoria</taxon>
        <taxon>Bdelloidea</taxon>
        <taxon>Adinetida</taxon>
        <taxon>Adinetidae</taxon>
        <taxon>Adineta</taxon>
    </lineage>
</organism>
<name>A0A814I7L5_9BILA</name>
<accession>A0A814I7L5</accession>
<dbReference type="Proteomes" id="UP000663881">
    <property type="component" value="Unassembled WGS sequence"/>
</dbReference>
<proteinExistence type="predicted"/>
<dbReference type="AlphaFoldDB" id="A0A814I7L5"/>
<comment type="caution">
    <text evidence="1">The sequence shown here is derived from an EMBL/GenBank/DDBJ whole genome shotgun (WGS) entry which is preliminary data.</text>
</comment>
<evidence type="ECO:0000313" key="2">
    <source>
        <dbReference type="EMBL" id="CAF3841450.1"/>
    </source>
</evidence>
<evidence type="ECO:0000313" key="3">
    <source>
        <dbReference type="Proteomes" id="UP000663891"/>
    </source>
</evidence>
<evidence type="ECO:0000313" key="1">
    <source>
        <dbReference type="EMBL" id="CAF1019439.1"/>
    </source>
</evidence>
<gene>
    <name evidence="2" type="ORF">OKA104_LOCUS20928</name>
    <name evidence="1" type="ORF">VCS650_LOCUS15711</name>
</gene>
<dbReference type="EMBL" id="CAJNON010000137">
    <property type="protein sequence ID" value="CAF1019439.1"/>
    <property type="molecule type" value="Genomic_DNA"/>
</dbReference>
<dbReference type="OrthoDB" id="10061220at2759"/>
<reference evidence="1" key="1">
    <citation type="submission" date="2021-02" db="EMBL/GenBank/DDBJ databases">
        <authorList>
            <person name="Nowell W R."/>
        </authorList>
    </citation>
    <scope>NUCLEOTIDE SEQUENCE</scope>
</reference>
<sequence>MAHKIPHDMNLVNEYYFNKSKFLIEKYSLINSSNPFHDLAGLYIRRGDKLTKDSFWHKHNRWRNLSYYVKGIVYEKKRRKITFKCIFVMTDELYTREHLHNRNILYNMLAPQICFNPFQRIDFDQFLISMRYLIYYTDSNVFQYFHEVIDAQRKQPQDIQSYTFAKNASDSL</sequence>
<dbReference type="EMBL" id="CAJOAY010001426">
    <property type="protein sequence ID" value="CAF3841450.1"/>
    <property type="molecule type" value="Genomic_DNA"/>
</dbReference>